<gene>
    <name evidence="1" type="ORF">CF651_21090</name>
</gene>
<keyword evidence="2" id="KW-1185">Reference proteome</keyword>
<dbReference type="EMBL" id="NMQW01000033">
    <property type="protein sequence ID" value="OXM84282.1"/>
    <property type="molecule type" value="Genomic_DNA"/>
</dbReference>
<protein>
    <submittedName>
        <fullName evidence="1">Uncharacterized protein</fullName>
    </submittedName>
</protein>
<accession>A0A229ULN2</accession>
<proteinExistence type="predicted"/>
<organism evidence="1 2">
    <name type="scientific">Paenibacillus rigui</name>
    <dbReference type="NCBI Taxonomy" id="554312"/>
    <lineage>
        <taxon>Bacteria</taxon>
        <taxon>Bacillati</taxon>
        <taxon>Bacillota</taxon>
        <taxon>Bacilli</taxon>
        <taxon>Bacillales</taxon>
        <taxon>Paenibacillaceae</taxon>
        <taxon>Paenibacillus</taxon>
    </lineage>
</organism>
<sequence>MARELLFMHLKREIGFASIYFKSVGVGLVHWKYPLMRVLISQDNSGRKYILVNLETRFIFFSRKPTI</sequence>
<dbReference type="Proteomes" id="UP000215509">
    <property type="component" value="Unassembled WGS sequence"/>
</dbReference>
<evidence type="ECO:0000313" key="1">
    <source>
        <dbReference type="EMBL" id="OXM84282.1"/>
    </source>
</evidence>
<reference evidence="1 2" key="1">
    <citation type="submission" date="2017-07" db="EMBL/GenBank/DDBJ databases">
        <title>Genome sequencing and assembly of Paenibacillus rigui.</title>
        <authorList>
            <person name="Mayilraj S."/>
        </authorList>
    </citation>
    <scope>NUCLEOTIDE SEQUENCE [LARGE SCALE GENOMIC DNA]</scope>
    <source>
        <strain evidence="1 2">JCM 16352</strain>
    </source>
</reference>
<name>A0A229ULN2_9BACL</name>
<evidence type="ECO:0000313" key="2">
    <source>
        <dbReference type="Proteomes" id="UP000215509"/>
    </source>
</evidence>
<dbReference type="AlphaFoldDB" id="A0A229ULN2"/>
<comment type="caution">
    <text evidence="1">The sequence shown here is derived from an EMBL/GenBank/DDBJ whole genome shotgun (WGS) entry which is preliminary data.</text>
</comment>